<evidence type="ECO:0000313" key="12">
    <source>
        <dbReference type="Proteomes" id="UP001501920"/>
    </source>
</evidence>
<feature type="chain" id="PRO_5043501747" description="CD164 molecule, sialomucin" evidence="10">
    <location>
        <begin position="25"/>
        <end position="163"/>
    </location>
</feature>
<dbReference type="Pfam" id="PF05283">
    <property type="entry name" value="MGC-24"/>
    <property type="match status" value="1"/>
</dbReference>
<feature type="transmembrane region" description="Helical" evidence="9">
    <location>
        <begin position="129"/>
        <end position="150"/>
    </location>
</feature>
<feature type="compositionally biased region" description="Low complexity" evidence="8">
    <location>
        <begin position="99"/>
        <end position="117"/>
    </location>
</feature>
<evidence type="ECO:0000256" key="7">
    <source>
        <dbReference type="ARBA" id="ARBA00023180"/>
    </source>
</evidence>
<comment type="similarity">
    <text evidence="2">Belongs to the CD164 family.</text>
</comment>
<dbReference type="GO" id="GO:0016020">
    <property type="term" value="C:membrane"/>
    <property type="evidence" value="ECO:0007669"/>
    <property type="project" value="UniProtKB-SubCell"/>
</dbReference>
<dbReference type="PANTHER" id="PTHR11337:SF12">
    <property type="entry name" value="SIALOMUCIN CORE PROTEIN 24"/>
    <property type="match status" value="1"/>
</dbReference>
<evidence type="ECO:0000313" key="11">
    <source>
        <dbReference type="Ensembl" id="ENSPNAP00000054672.1"/>
    </source>
</evidence>
<reference evidence="11 12" key="1">
    <citation type="submission" date="2020-10" db="EMBL/GenBank/DDBJ databases">
        <title>Pygocentrus nattereri (red-bellied piranha) genome, fPygNat1, primary haplotype.</title>
        <authorList>
            <person name="Myers G."/>
            <person name="Meyer A."/>
            <person name="Karagic N."/>
            <person name="Pippel M."/>
            <person name="Winkler S."/>
            <person name="Tracey A."/>
            <person name="Wood J."/>
            <person name="Formenti G."/>
            <person name="Howe K."/>
            <person name="Fedrigo O."/>
            <person name="Jarvis E.D."/>
        </authorList>
    </citation>
    <scope>NUCLEOTIDE SEQUENCE [LARGE SCALE GENOMIC DNA]</scope>
</reference>
<dbReference type="GeneID" id="108436472"/>
<name>A0AAR2JWQ0_PYGNA</name>
<gene>
    <name evidence="11" type="primary">CD164</name>
</gene>
<sequence>MLWRIFFVTLALTILGSSIQDTNADCKFSSCDECTNATGCVWRTCGNNSSCFNASVDHDKNCTNTSCLPEPSTAAPISNSTTPNATSVAPTASQHTSLPPTAAPTQNSTTPNTTTAAPPIPSKKSTFDAASFIGGIVLVLGLQAVIFFLYKFCKSKDRNYHTL</sequence>
<dbReference type="PANTHER" id="PTHR11337">
    <property type="entry name" value="MUCIN/PORIMIN"/>
    <property type="match status" value="1"/>
</dbReference>
<keyword evidence="7" id="KW-0325">Glycoprotein</keyword>
<dbReference type="GO" id="GO:0031410">
    <property type="term" value="C:cytoplasmic vesicle"/>
    <property type="evidence" value="ECO:0007669"/>
    <property type="project" value="TreeGrafter"/>
</dbReference>
<reference evidence="11" key="2">
    <citation type="submission" date="2025-08" db="UniProtKB">
        <authorList>
            <consortium name="Ensembl"/>
        </authorList>
    </citation>
    <scope>IDENTIFICATION</scope>
</reference>
<protein>
    <recommendedName>
        <fullName evidence="13">CD164 molecule, sialomucin</fullName>
    </recommendedName>
</protein>
<keyword evidence="5 9" id="KW-1133">Transmembrane helix</keyword>
<dbReference type="AlphaFoldDB" id="A0AAR2JWQ0"/>
<evidence type="ECO:0000256" key="5">
    <source>
        <dbReference type="ARBA" id="ARBA00022989"/>
    </source>
</evidence>
<keyword evidence="3 9" id="KW-0812">Transmembrane</keyword>
<evidence type="ECO:0000256" key="4">
    <source>
        <dbReference type="ARBA" id="ARBA00022729"/>
    </source>
</evidence>
<evidence type="ECO:0000256" key="8">
    <source>
        <dbReference type="SAM" id="MobiDB-lite"/>
    </source>
</evidence>
<keyword evidence="4 10" id="KW-0732">Signal</keyword>
<reference evidence="11" key="3">
    <citation type="submission" date="2025-09" db="UniProtKB">
        <authorList>
            <consortium name="Ensembl"/>
        </authorList>
    </citation>
    <scope>IDENTIFICATION</scope>
</reference>
<evidence type="ECO:0000256" key="1">
    <source>
        <dbReference type="ARBA" id="ARBA00004479"/>
    </source>
</evidence>
<feature type="region of interest" description="Disordered" evidence="8">
    <location>
        <begin position="73"/>
        <end position="120"/>
    </location>
</feature>
<proteinExistence type="inferred from homology"/>
<accession>A0AAR2JWQ0</accession>
<comment type="subcellular location">
    <subcellularLocation>
        <location evidence="1">Membrane</location>
        <topology evidence="1">Single-pass type I membrane protein</topology>
    </subcellularLocation>
</comment>
<evidence type="ECO:0008006" key="13">
    <source>
        <dbReference type="Google" id="ProtNLM"/>
    </source>
</evidence>
<organism evidence="11 12">
    <name type="scientific">Pygocentrus nattereri</name>
    <name type="common">Red-bellied piranha</name>
    <dbReference type="NCBI Taxonomy" id="42514"/>
    <lineage>
        <taxon>Eukaryota</taxon>
        <taxon>Metazoa</taxon>
        <taxon>Chordata</taxon>
        <taxon>Craniata</taxon>
        <taxon>Vertebrata</taxon>
        <taxon>Euteleostomi</taxon>
        <taxon>Actinopterygii</taxon>
        <taxon>Neopterygii</taxon>
        <taxon>Teleostei</taxon>
        <taxon>Ostariophysi</taxon>
        <taxon>Characiformes</taxon>
        <taxon>Characoidei</taxon>
        <taxon>Pygocentrus</taxon>
    </lineage>
</organism>
<dbReference type="RefSeq" id="XP_017568475.1">
    <property type="nucleotide sequence ID" value="XM_017712986.2"/>
</dbReference>
<evidence type="ECO:0000256" key="6">
    <source>
        <dbReference type="ARBA" id="ARBA00023136"/>
    </source>
</evidence>
<evidence type="ECO:0000256" key="9">
    <source>
        <dbReference type="SAM" id="Phobius"/>
    </source>
</evidence>
<feature type="compositionally biased region" description="Polar residues" evidence="8">
    <location>
        <begin position="75"/>
        <end position="98"/>
    </location>
</feature>
<dbReference type="PRINTS" id="PR01701">
    <property type="entry name" value="CD164ANTIGEN"/>
</dbReference>
<evidence type="ECO:0000256" key="10">
    <source>
        <dbReference type="SAM" id="SignalP"/>
    </source>
</evidence>
<dbReference type="InterPro" id="IPR007947">
    <property type="entry name" value="CD164_MGC24"/>
</dbReference>
<dbReference type="Ensembl" id="ENSPNAT00000079097.1">
    <property type="protein sequence ID" value="ENSPNAP00000054672.1"/>
    <property type="gene ID" value="ENSPNAG00000032130.1"/>
</dbReference>
<keyword evidence="12" id="KW-1185">Reference proteome</keyword>
<evidence type="ECO:0000256" key="3">
    <source>
        <dbReference type="ARBA" id="ARBA00022692"/>
    </source>
</evidence>
<keyword evidence="6 9" id="KW-0472">Membrane</keyword>
<feature type="signal peptide" evidence="10">
    <location>
        <begin position="1"/>
        <end position="24"/>
    </location>
</feature>
<dbReference type="CTD" id="8763"/>
<evidence type="ECO:0000256" key="2">
    <source>
        <dbReference type="ARBA" id="ARBA00005341"/>
    </source>
</evidence>
<dbReference type="Proteomes" id="UP001501920">
    <property type="component" value="Chromosome 4"/>
</dbReference>
<dbReference type="GeneTree" id="ENSGT00530000063929"/>